<name>A0A2P6FAS3_9MOLU</name>
<dbReference type="STRING" id="2138.SMSRO_v1c03080"/>
<dbReference type="InterPro" id="IPR006056">
    <property type="entry name" value="RidA"/>
</dbReference>
<dbReference type="CDD" id="cd00448">
    <property type="entry name" value="YjgF_YER057c_UK114_family"/>
    <property type="match status" value="1"/>
</dbReference>
<gene>
    <name evidence="2" type="ORF">SMSRO_SF003210</name>
</gene>
<dbReference type="PANTHER" id="PTHR11803:SF39">
    <property type="entry name" value="2-IMINOBUTANOATE_2-IMINOPROPANOATE DEAMINASE"/>
    <property type="match status" value="1"/>
</dbReference>
<dbReference type="NCBIfam" id="TIGR00004">
    <property type="entry name" value="Rid family detoxifying hydrolase"/>
    <property type="match status" value="1"/>
</dbReference>
<comment type="similarity">
    <text evidence="1">Belongs to the RutC family.</text>
</comment>
<dbReference type="PROSITE" id="PS01094">
    <property type="entry name" value="UPF0076"/>
    <property type="match status" value="1"/>
</dbReference>
<dbReference type="Proteomes" id="UP000031565">
    <property type="component" value="Unassembled WGS sequence"/>
</dbReference>
<dbReference type="OrthoDB" id="9803101at2"/>
<organism evidence="2 3">
    <name type="scientific">Spiroplasma poulsonii</name>
    <dbReference type="NCBI Taxonomy" id="2138"/>
    <lineage>
        <taxon>Bacteria</taxon>
        <taxon>Bacillati</taxon>
        <taxon>Mycoplasmatota</taxon>
        <taxon>Mollicutes</taxon>
        <taxon>Entomoplasmatales</taxon>
        <taxon>Spiroplasmataceae</taxon>
        <taxon>Spiroplasma</taxon>
    </lineage>
</organism>
<dbReference type="Pfam" id="PF01042">
    <property type="entry name" value="Ribonuc_L-PSP"/>
    <property type="match status" value="1"/>
</dbReference>
<dbReference type="RefSeq" id="WP_040092721.1">
    <property type="nucleotide sequence ID" value="NZ_CM020866.1"/>
</dbReference>
<accession>A0A2P6FAS3</accession>
<proteinExistence type="inferred from homology"/>
<dbReference type="EMBL" id="JTLV02000001">
    <property type="protein sequence ID" value="PQM30552.1"/>
    <property type="molecule type" value="Genomic_DNA"/>
</dbReference>
<dbReference type="FunFam" id="3.30.1330.40:FF:000001">
    <property type="entry name" value="L-PSP family endoribonuclease"/>
    <property type="match status" value="1"/>
</dbReference>
<evidence type="ECO:0000313" key="3">
    <source>
        <dbReference type="Proteomes" id="UP000031565"/>
    </source>
</evidence>
<reference evidence="2 3" key="1">
    <citation type="journal article" date="2015" name="MBio">
        <title>Genome sequence of the Drosophila melanogaster male-killing Spiroplasma strain MSRO endosymbiont.</title>
        <authorList>
            <person name="Paredes J.C."/>
            <person name="Herren J.K."/>
            <person name="Schupfer F."/>
            <person name="Marin R."/>
            <person name="Claverol S."/>
            <person name="Kuo C.H."/>
            <person name="Lemaitre B."/>
            <person name="Beven L."/>
        </authorList>
    </citation>
    <scope>NUCLEOTIDE SEQUENCE [LARGE SCALE GENOMIC DNA]</scope>
    <source>
        <strain evidence="2 3">MSRO</strain>
    </source>
</reference>
<sequence length="128" mass="13871">MSKRIIATTLAPQAIGPYSQAIKAGNFLYVSGQLPLDPSTMTFGGTTITDQTKWALENLKSVIQSAGYSLANVVKVNIFLKDINDFSAMNEVYQTYFTEDFPARSAVAVAGLPKDALVEIEAIAYLDN</sequence>
<dbReference type="GO" id="GO:0019239">
    <property type="term" value="F:deaminase activity"/>
    <property type="evidence" value="ECO:0007669"/>
    <property type="project" value="TreeGrafter"/>
</dbReference>
<evidence type="ECO:0000313" key="2">
    <source>
        <dbReference type="EMBL" id="PQM30552.1"/>
    </source>
</evidence>
<dbReference type="PANTHER" id="PTHR11803">
    <property type="entry name" value="2-IMINOBUTANOATE/2-IMINOPROPANOATE DEAMINASE RIDA"/>
    <property type="match status" value="1"/>
</dbReference>
<dbReference type="GO" id="GO:0005829">
    <property type="term" value="C:cytosol"/>
    <property type="evidence" value="ECO:0007669"/>
    <property type="project" value="TreeGrafter"/>
</dbReference>
<dbReference type="SUPFAM" id="SSF55298">
    <property type="entry name" value="YjgF-like"/>
    <property type="match status" value="1"/>
</dbReference>
<protein>
    <submittedName>
        <fullName evidence="2">RutC family protein</fullName>
    </submittedName>
</protein>
<comment type="caution">
    <text evidence="2">The sequence shown here is derived from an EMBL/GenBank/DDBJ whole genome shotgun (WGS) entry which is preliminary data.</text>
</comment>
<dbReference type="InterPro" id="IPR006175">
    <property type="entry name" value="YjgF/YER057c/UK114"/>
</dbReference>
<dbReference type="Gene3D" id="3.30.1330.40">
    <property type="entry name" value="RutC-like"/>
    <property type="match status" value="1"/>
</dbReference>
<keyword evidence="3" id="KW-1185">Reference proteome</keyword>
<dbReference type="InterPro" id="IPR035959">
    <property type="entry name" value="RutC-like_sf"/>
</dbReference>
<evidence type="ECO:0000256" key="1">
    <source>
        <dbReference type="ARBA" id="ARBA00010552"/>
    </source>
</evidence>
<dbReference type="InterPro" id="IPR019897">
    <property type="entry name" value="RidA_CS"/>
</dbReference>
<dbReference type="AlphaFoldDB" id="A0A2P6FAS3"/>